<feature type="region of interest" description="Disordered" evidence="1">
    <location>
        <begin position="1"/>
        <end position="24"/>
    </location>
</feature>
<accession>A0ABN1AAS5</accession>
<gene>
    <name evidence="3" type="ORF">GCM10010361_39960</name>
</gene>
<sequence length="753" mass="78737">MATAGTTTGLKTTGLRRRPTPRTPLEPRGRRVWWRLIRIGSAAGRGAPGDRLRFWALLAAAAAVAVVALGVAASVATYDGRAARGQARGPVLSDHRHAVALWREAFDAVGGTQHSVVYVEPLKSGATPPPGLSRWPAPGEAVLSPELARAGESDRIMSRYGRYAGTIGKAGLVSPSERLAYVRPAQPPHAAREMEQWLEISGFGRPFPMGESLHSRPLGQLLLALGVLTGVPALALLVVAARIRSRARDRRTGLLRALGGTWRHRALVTLGAAAVPVAAGTALAVLPLLPALCTDLRLPPTGYLLNSGDLRAAWPVLTGALAVSFVLTLVAVALLPRVDPHLDRDLDRAGKPTRPRTSPSATPRRPLIGGALGVALIAFSQYLIGTPALVAFLAGTVVMWAFLPSVAAVAIRRLGHGIAAGGSRAEHPGRLTGGRWTAEHPGSVVRLAVAMVIGLGLISQPQVWNSRLGDKAIAARATEARIGDRVVSVHSRDITPADITAFARALPAGSHVLTIDTSPDQPGPLLQGSCDTLRTLGLACSATPRPAASHDPRMIEIRDWYGQELRVRALKSPSEPQLDRLFGELLVVAESQGQKAAVEQAAYALVPAVNVETPGEIWLVGSAAKARLNNWVQLFGACGLALLLLAGAFSAAAEFARTRRAPASLTVLTASGSVYRSAALWHLTVPLLITTAAAGAVTAWHATFFVATLQGGSVPWGALAAALGGCALTAVTLGVLTGRAAERATRRGQPTAD</sequence>
<feature type="transmembrane region" description="Helical" evidence="2">
    <location>
        <begin position="390"/>
        <end position="411"/>
    </location>
</feature>
<feature type="transmembrane region" description="Helical" evidence="2">
    <location>
        <begin position="54"/>
        <end position="76"/>
    </location>
</feature>
<feature type="region of interest" description="Disordered" evidence="1">
    <location>
        <begin position="344"/>
        <end position="365"/>
    </location>
</feature>
<feature type="transmembrane region" description="Helical" evidence="2">
    <location>
        <begin position="631"/>
        <end position="656"/>
    </location>
</feature>
<comment type="caution">
    <text evidence="3">The sequence shown here is derived from an EMBL/GenBank/DDBJ whole genome shotgun (WGS) entry which is preliminary data.</text>
</comment>
<feature type="transmembrane region" description="Helical" evidence="2">
    <location>
        <begin position="312"/>
        <end position="335"/>
    </location>
</feature>
<feature type="transmembrane region" description="Helical" evidence="2">
    <location>
        <begin position="444"/>
        <end position="464"/>
    </location>
</feature>
<feature type="transmembrane region" description="Helical" evidence="2">
    <location>
        <begin position="677"/>
        <end position="702"/>
    </location>
</feature>
<feature type="transmembrane region" description="Helical" evidence="2">
    <location>
        <begin position="714"/>
        <end position="737"/>
    </location>
</feature>
<dbReference type="RefSeq" id="WP_346096377.1">
    <property type="nucleotide sequence ID" value="NZ_BAAABY010000029.1"/>
</dbReference>
<evidence type="ECO:0008006" key="5">
    <source>
        <dbReference type="Google" id="ProtNLM"/>
    </source>
</evidence>
<feature type="transmembrane region" description="Helical" evidence="2">
    <location>
        <begin position="218"/>
        <end position="241"/>
    </location>
</feature>
<organism evidence="3 4">
    <name type="scientific">Streptomyces olivaceiscleroticus</name>
    <dbReference type="NCBI Taxonomy" id="68245"/>
    <lineage>
        <taxon>Bacteria</taxon>
        <taxon>Bacillati</taxon>
        <taxon>Actinomycetota</taxon>
        <taxon>Actinomycetes</taxon>
        <taxon>Kitasatosporales</taxon>
        <taxon>Streptomycetaceae</taxon>
        <taxon>Streptomyces</taxon>
    </lineage>
</organism>
<feature type="compositionally biased region" description="Low complexity" evidence="1">
    <location>
        <begin position="1"/>
        <end position="13"/>
    </location>
</feature>
<evidence type="ECO:0000256" key="2">
    <source>
        <dbReference type="SAM" id="Phobius"/>
    </source>
</evidence>
<evidence type="ECO:0000256" key="1">
    <source>
        <dbReference type="SAM" id="MobiDB-lite"/>
    </source>
</evidence>
<feature type="compositionally biased region" description="Low complexity" evidence="1">
    <location>
        <begin position="355"/>
        <end position="365"/>
    </location>
</feature>
<keyword evidence="2" id="KW-0812">Transmembrane</keyword>
<proteinExistence type="predicted"/>
<evidence type="ECO:0000313" key="3">
    <source>
        <dbReference type="EMBL" id="GAA0471826.1"/>
    </source>
</evidence>
<keyword evidence="2" id="KW-1133">Transmembrane helix</keyword>
<dbReference type="Proteomes" id="UP001500909">
    <property type="component" value="Unassembled WGS sequence"/>
</dbReference>
<reference evidence="3 4" key="1">
    <citation type="journal article" date="2019" name="Int. J. Syst. Evol. Microbiol.">
        <title>The Global Catalogue of Microorganisms (GCM) 10K type strain sequencing project: providing services to taxonomists for standard genome sequencing and annotation.</title>
        <authorList>
            <consortium name="The Broad Institute Genomics Platform"/>
            <consortium name="The Broad Institute Genome Sequencing Center for Infectious Disease"/>
            <person name="Wu L."/>
            <person name="Ma J."/>
        </authorList>
    </citation>
    <scope>NUCLEOTIDE SEQUENCE [LARGE SCALE GENOMIC DNA]</scope>
    <source>
        <strain evidence="3 4">JCM 4805</strain>
    </source>
</reference>
<name>A0ABN1AAS5_9ACTN</name>
<feature type="transmembrane region" description="Helical" evidence="2">
    <location>
        <begin position="366"/>
        <end position="384"/>
    </location>
</feature>
<protein>
    <recommendedName>
        <fullName evidence="5">Permease</fullName>
    </recommendedName>
</protein>
<feature type="transmembrane region" description="Helical" evidence="2">
    <location>
        <begin position="266"/>
        <end position="292"/>
    </location>
</feature>
<dbReference type="EMBL" id="BAAABY010000029">
    <property type="protein sequence ID" value="GAA0471826.1"/>
    <property type="molecule type" value="Genomic_DNA"/>
</dbReference>
<keyword evidence="4" id="KW-1185">Reference proteome</keyword>
<evidence type="ECO:0000313" key="4">
    <source>
        <dbReference type="Proteomes" id="UP001500909"/>
    </source>
</evidence>
<keyword evidence="2" id="KW-0472">Membrane</keyword>